<name>A0A510E1V9_9CREN</name>
<accession>A0A510E1V9</accession>
<sequence>MCSSYARCSGGVSSTVSKESGVRVLVTGREVGSLIVNMLIIIHGNPKS</sequence>
<dbReference type="EMBL" id="AP018930">
    <property type="protein sequence ID" value="BBG26078.1"/>
    <property type="molecule type" value="Genomic_DNA"/>
</dbReference>
<gene>
    <name evidence="1" type="ORF">IC007_0583</name>
</gene>
<protein>
    <submittedName>
        <fullName evidence="1">Uncharacterized protein</fullName>
    </submittedName>
</protein>
<dbReference type="AlphaFoldDB" id="A0A510E1V9"/>
<dbReference type="Proteomes" id="UP000325030">
    <property type="component" value="Chromosome"/>
</dbReference>
<evidence type="ECO:0000313" key="1">
    <source>
        <dbReference type="EMBL" id="BBG26078.1"/>
    </source>
</evidence>
<organism evidence="1 2">
    <name type="scientific">Sulfuracidifex tepidarius</name>
    <dbReference type="NCBI Taxonomy" id="1294262"/>
    <lineage>
        <taxon>Archaea</taxon>
        <taxon>Thermoproteota</taxon>
        <taxon>Thermoprotei</taxon>
        <taxon>Sulfolobales</taxon>
        <taxon>Sulfolobaceae</taxon>
        <taxon>Sulfuracidifex</taxon>
    </lineage>
</organism>
<reference evidence="2" key="1">
    <citation type="submission" date="2018-09" db="EMBL/GenBank/DDBJ databases">
        <title>Complete Genome Sequencing of Sulfolobus sp. JCM 16834.</title>
        <authorList>
            <person name="Kato S."/>
            <person name="Itoh T."/>
            <person name="Ohkuma M."/>
        </authorList>
    </citation>
    <scope>NUCLEOTIDE SEQUENCE [LARGE SCALE GENOMIC DNA]</scope>
    <source>
        <strain evidence="2">IC-007</strain>
    </source>
</reference>
<proteinExistence type="predicted"/>
<evidence type="ECO:0000313" key="2">
    <source>
        <dbReference type="Proteomes" id="UP000325030"/>
    </source>
</evidence>